<gene>
    <name evidence="4" type="ORF">FRX31_023344</name>
</gene>
<evidence type="ECO:0000256" key="2">
    <source>
        <dbReference type="SAM" id="Phobius"/>
    </source>
</evidence>
<evidence type="ECO:0000259" key="3">
    <source>
        <dbReference type="SMART" id="SM00014"/>
    </source>
</evidence>
<evidence type="ECO:0000313" key="5">
    <source>
        <dbReference type="Proteomes" id="UP000554482"/>
    </source>
</evidence>
<proteinExistence type="predicted"/>
<keyword evidence="2" id="KW-1133">Transmembrane helix</keyword>
<feature type="transmembrane region" description="Helical" evidence="2">
    <location>
        <begin position="140"/>
        <end position="167"/>
    </location>
</feature>
<dbReference type="Gene3D" id="1.20.144.10">
    <property type="entry name" value="Phosphatidic acid phosphatase type 2/haloperoxidase"/>
    <property type="match status" value="1"/>
</dbReference>
<dbReference type="PANTHER" id="PTHR11247">
    <property type="entry name" value="PALMITOYL-PROTEIN THIOESTERASE/DOLICHYLDIPHOSPHATASE 1"/>
    <property type="match status" value="1"/>
</dbReference>
<protein>
    <submittedName>
        <fullName evidence="4">Lipid phosphate phosphatase epsilon 2 protein</fullName>
    </submittedName>
</protein>
<dbReference type="GO" id="GO:0005789">
    <property type="term" value="C:endoplasmic reticulum membrane"/>
    <property type="evidence" value="ECO:0007669"/>
    <property type="project" value="TreeGrafter"/>
</dbReference>
<evidence type="ECO:0000256" key="1">
    <source>
        <dbReference type="ARBA" id="ARBA00022801"/>
    </source>
</evidence>
<dbReference type="InterPro" id="IPR036938">
    <property type="entry name" value="PAP2/HPO_sf"/>
</dbReference>
<dbReference type="AlphaFoldDB" id="A0A7J6VSA5"/>
<dbReference type="GO" id="GO:0006487">
    <property type="term" value="P:protein N-linked glycosylation"/>
    <property type="evidence" value="ECO:0007669"/>
    <property type="project" value="TreeGrafter"/>
</dbReference>
<dbReference type="OrthoDB" id="302705at2759"/>
<keyword evidence="5" id="KW-1185">Reference proteome</keyword>
<feature type="transmembrane region" description="Helical" evidence="2">
    <location>
        <begin position="63"/>
        <end position="80"/>
    </location>
</feature>
<dbReference type="Proteomes" id="UP000554482">
    <property type="component" value="Unassembled WGS sequence"/>
</dbReference>
<feature type="transmembrane region" description="Helical" evidence="2">
    <location>
        <begin position="86"/>
        <end position="103"/>
    </location>
</feature>
<dbReference type="SMART" id="SM00014">
    <property type="entry name" value="acidPPc"/>
    <property type="match status" value="1"/>
</dbReference>
<sequence>SKWLVIALYGALIVWKHDAEALWVAMGCAINSWLGIALKHILNHERPILTLRSDPGMPSSHSQSIFFGVLYVILLMVKCVGLNGNTVFAVVLTLCSGSYLSWLRVSHKLHTISQVLVGAVLGAMFSVLWFQAWYAFVLRAFAASLGVRIAVLLGTASIGVCFLLYIFRNGFAEKL</sequence>
<feature type="non-terminal residue" evidence="4">
    <location>
        <position position="1"/>
    </location>
</feature>
<name>A0A7J6VSA5_THATH</name>
<organism evidence="4 5">
    <name type="scientific">Thalictrum thalictroides</name>
    <name type="common">Rue-anemone</name>
    <name type="synonym">Anemone thalictroides</name>
    <dbReference type="NCBI Taxonomy" id="46969"/>
    <lineage>
        <taxon>Eukaryota</taxon>
        <taxon>Viridiplantae</taxon>
        <taxon>Streptophyta</taxon>
        <taxon>Embryophyta</taxon>
        <taxon>Tracheophyta</taxon>
        <taxon>Spermatophyta</taxon>
        <taxon>Magnoliopsida</taxon>
        <taxon>Ranunculales</taxon>
        <taxon>Ranunculaceae</taxon>
        <taxon>Thalictroideae</taxon>
        <taxon>Thalictrum</taxon>
    </lineage>
</organism>
<keyword evidence="2" id="KW-0812">Transmembrane</keyword>
<keyword evidence="1" id="KW-0378">Hydrolase</keyword>
<dbReference type="Pfam" id="PF01569">
    <property type="entry name" value="PAP2"/>
    <property type="match status" value="1"/>
</dbReference>
<feature type="transmembrane region" description="Helical" evidence="2">
    <location>
        <begin position="115"/>
        <end position="134"/>
    </location>
</feature>
<feature type="domain" description="Phosphatidic acid phosphatase type 2/haloperoxidase" evidence="3">
    <location>
        <begin position="21"/>
        <end position="130"/>
    </location>
</feature>
<feature type="transmembrane region" description="Helical" evidence="2">
    <location>
        <begin position="21"/>
        <end position="42"/>
    </location>
</feature>
<dbReference type="EMBL" id="JABWDY010028495">
    <property type="protein sequence ID" value="KAF5187070.1"/>
    <property type="molecule type" value="Genomic_DNA"/>
</dbReference>
<keyword evidence="2" id="KW-0472">Membrane</keyword>
<dbReference type="PANTHER" id="PTHR11247:SF40">
    <property type="entry name" value="LIPID PHOSPHATE PHOSPHATASE EPSILON 1, CHLOROPLASTIC"/>
    <property type="match status" value="1"/>
</dbReference>
<dbReference type="GO" id="GO:0008610">
    <property type="term" value="P:lipid biosynthetic process"/>
    <property type="evidence" value="ECO:0007669"/>
    <property type="project" value="TreeGrafter"/>
</dbReference>
<reference evidence="4 5" key="1">
    <citation type="submission" date="2020-06" db="EMBL/GenBank/DDBJ databases">
        <title>Transcriptomic and genomic resources for Thalictrum thalictroides and T. hernandezii: Facilitating candidate gene discovery in an emerging model plant lineage.</title>
        <authorList>
            <person name="Arias T."/>
            <person name="Riano-Pachon D.M."/>
            <person name="Di Stilio V.S."/>
        </authorList>
    </citation>
    <scope>NUCLEOTIDE SEQUENCE [LARGE SCALE GENOMIC DNA]</scope>
    <source>
        <strain evidence="5">cv. WT478/WT964</strain>
        <tissue evidence="4">Leaves</tissue>
    </source>
</reference>
<evidence type="ECO:0000313" key="4">
    <source>
        <dbReference type="EMBL" id="KAF5187070.1"/>
    </source>
</evidence>
<accession>A0A7J6VSA5</accession>
<dbReference type="SUPFAM" id="SSF48317">
    <property type="entry name" value="Acid phosphatase/Vanadium-dependent haloperoxidase"/>
    <property type="match status" value="1"/>
</dbReference>
<comment type="caution">
    <text evidence="4">The sequence shown here is derived from an EMBL/GenBank/DDBJ whole genome shotgun (WGS) entry which is preliminary data.</text>
</comment>
<dbReference type="InterPro" id="IPR000326">
    <property type="entry name" value="PAP2/HPO"/>
</dbReference>
<dbReference type="GO" id="GO:0047874">
    <property type="term" value="F:dolichyldiphosphatase activity"/>
    <property type="evidence" value="ECO:0007669"/>
    <property type="project" value="TreeGrafter"/>
</dbReference>